<dbReference type="PROSITE" id="PS00866">
    <property type="entry name" value="CPSASE_1"/>
    <property type="match status" value="1"/>
</dbReference>
<evidence type="ECO:0000256" key="1">
    <source>
        <dbReference type="ARBA" id="ARBA00003761"/>
    </source>
</evidence>
<gene>
    <name evidence="10" type="ordered locus">Rxyl_1572</name>
</gene>
<dbReference type="PROSITE" id="PS50975">
    <property type="entry name" value="ATP_GRASP"/>
    <property type="match status" value="1"/>
</dbReference>
<dbReference type="GO" id="GO:0046872">
    <property type="term" value="F:metal ion binding"/>
    <property type="evidence" value="ECO:0007669"/>
    <property type="project" value="InterPro"/>
</dbReference>
<dbReference type="GO" id="GO:0004075">
    <property type="term" value="F:biotin carboxylase activity"/>
    <property type="evidence" value="ECO:0007669"/>
    <property type="project" value="UniProtKB-EC"/>
</dbReference>
<comment type="catalytic activity">
    <reaction evidence="6">
        <text>N(6)-biotinyl-L-lysyl-[protein] + hydrogencarbonate + ATP = N(6)-carboxybiotinyl-L-lysyl-[protein] + ADP + phosphate + H(+)</text>
        <dbReference type="Rhea" id="RHEA:13501"/>
        <dbReference type="Rhea" id="RHEA-COMP:10505"/>
        <dbReference type="Rhea" id="RHEA-COMP:10506"/>
        <dbReference type="ChEBI" id="CHEBI:15378"/>
        <dbReference type="ChEBI" id="CHEBI:17544"/>
        <dbReference type="ChEBI" id="CHEBI:30616"/>
        <dbReference type="ChEBI" id="CHEBI:43474"/>
        <dbReference type="ChEBI" id="CHEBI:83144"/>
        <dbReference type="ChEBI" id="CHEBI:83145"/>
        <dbReference type="ChEBI" id="CHEBI:456216"/>
        <dbReference type="EC" id="6.3.4.14"/>
    </reaction>
</comment>
<dbReference type="SUPFAM" id="SSF56059">
    <property type="entry name" value="Glutathione synthetase ATP-binding domain-like"/>
    <property type="match status" value="1"/>
</dbReference>
<dbReference type="EMBL" id="CP000386">
    <property type="protein sequence ID" value="ABG04534.1"/>
    <property type="molecule type" value="Genomic_DNA"/>
</dbReference>
<sequence length="448" mass="47756">MGIKRVFVANRGEIAVRIIRACRRLGLEVVVGASEVDRGGLAARMADRAVCIGPGAPARSYLNVGAVVQAALGTGCDAIHPGYGFLSENPALASAAREHGLRFIGPPAGVIELAGDKLRSRETAAAAGLPVVPGGEVRALEDALRFAEAHGYPVLLKAAAGGGGRGIKLAWDRGQLERLFGVALAEAGAAFGDDRLYVERFIRRARHVEVQVAADEHGGVVHFGERDCSVQRRYQKIVEEAPAPALDPGTRAALHAAAVRFAAEIGYRNLGTVEFVVDARSGEFFFLEMNCRIQVEHPVTEAITGRDLVADQIRIAAGEPLEVTQEEVGFEGHAIECRLTAEDAAHGFRPTPGRITRFSVPNLPGLRVDTHCEEGTLVPPYYDSLIAKLITFANDRSEAAERMREALAGLRVEGVPTNRDLLSHIIAHPDFAGAAVSTGWLEEAVLAA</sequence>
<dbReference type="KEGG" id="rxy:Rxyl_1572"/>
<proteinExistence type="predicted"/>
<organism evidence="10 11">
    <name type="scientific">Rubrobacter xylanophilus (strain DSM 9941 / JCM 11954 / NBRC 16129 / PRD-1)</name>
    <dbReference type="NCBI Taxonomy" id="266117"/>
    <lineage>
        <taxon>Bacteria</taxon>
        <taxon>Bacillati</taxon>
        <taxon>Actinomycetota</taxon>
        <taxon>Rubrobacteria</taxon>
        <taxon>Rubrobacterales</taxon>
        <taxon>Rubrobacteraceae</taxon>
        <taxon>Rubrobacter</taxon>
    </lineage>
</organism>
<dbReference type="eggNOG" id="COG0439">
    <property type="taxonomic scope" value="Bacteria"/>
</dbReference>
<dbReference type="Pfam" id="PF02785">
    <property type="entry name" value="Biotin_carb_C"/>
    <property type="match status" value="1"/>
</dbReference>
<dbReference type="Proteomes" id="UP000006637">
    <property type="component" value="Chromosome"/>
</dbReference>
<evidence type="ECO:0000256" key="5">
    <source>
        <dbReference type="ARBA" id="ARBA00022840"/>
    </source>
</evidence>
<dbReference type="RefSeq" id="WP_011564551.1">
    <property type="nucleotide sequence ID" value="NC_008148.1"/>
</dbReference>
<dbReference type="Gene3D" id="3.30.470.20">
    <property type="entry name" value="ATP-grasp fold, B domain"/>
    <property type="match status" value="1"/>
</dbReference>
<dbReference type="PANTHER" id="PTHR48095">
    <property type="entry name" value="PYRUVATE CARBOXYLASE SUBUNIT A"/>
    <property type="match status" value="1"/>
</dbReference>
<evidence type="ECO:0000256" key="7">
    <source>
        <dbReference type="PROSITE-ProRule" id="PRU00409"/>
    </source>
</evidence>
<dbReference type="SUPFAM" id="SSF51246">
    <property type="entry name" value="Rudiment single hybrid motif"/>
    <property type="match status" value="1"/>
</dbReference>
<evidence type="ECO:0000259" key="9">
    <source>
        <dbReference type="PROSITE" id="PS50979"/>
    </source>
</evidence>
<dbReference type="InterPro" id="IPR011054">
    <property type="entry name" value="Rudment_hybrid_motif"/>
</dbReference>
<feature type="domain" description="Biotin carboxylation" evidence="9">
    <location>
        <begin position="2"/>
        <end position="446"/>
    </location>
</feature>
<dbReference type="SUPFAM" id="SSF52440">
    <property type="entry name" value="PreATP-grasp domain"/>
    <property type="match status" value="1"/>
</dbReference>
<dbReference type="InterPro" id="IPR051602">
    <property type="entry name" value="ACC_Biotin_Carboxylase"/>
</dbReference>
<reference evidence="10 11" key="1">
    <citation type="submission" date="2006-06" db="EMBL/GenBank/DDBJ databases">
        <title>Complete sequence of Rubrobacter xylanophilus DSM 9941.</title>
        <authorList>
            <consortium name="US DOE Joint Genome Institute"/>
            <person name="Copeland A."/>
            <person name="Lucas S."/>
            <person name="Lapidus A."/>
            <person name="Barry K."/>
            <person name="Detter J.C."/>
            <person name="Glavina del Rio T."/>
            <person name="Hammon N."/>
            <person name="Israni S."/>
            <person name="Dalin E."/>
            <person name="Tice H."/>
            <person name="Pitluck S."/>
            <person name="Munk A.C."/>
            <person name="Brettin T."/>
            <person name="Bruce D."/>
            <person name="Han C."/>
            <person name="Tapia R."/>
            <person name="Gilna P."/>
            <person name="Schmutz J."/>
            <person name="Larimer F."/>
            <person name="Land M."/>
            <person name="Hauser L."/>
            <person name="Kyrpides N."/>
            <person name="Lykidis A."/>
            <person name="da Costa M.S."/>
            <person name="Rainey F.A."/>
            <person name="Empadinhas N."/>
            <person name="Jolivet E."/>
            <person name="Battista J.R."/>
            <person name="Richardson P."/>
        </authorList>
    </citation>
    <scope>NUCLEOTIDE SEQUENCE [LARGE SCALE GENOMIC DNA]</scope>
    <source>
        <strain evidence="11">DSM 9941 / JCM 11954 / NBRC 16129 / PRD-1</strain>
    </source>
</reference>
<accession>Q1AVP4</accession>
<dbReference type="SMART" id="SM00878">
    <property type="entry name" value="Biotin_carb_C"/>
    <property type="match status" value="1"/>
</dbReference>
<evidence type="ECO:0000256" key="6">
    <source>
        <dbReference type="ARBA" id="ARBA00048600"/>
    </source>
</evidence>
<dbReference type="InterPro" id="IPR005482">
    <property type="entry name" value="Biotin_COase_C"/>
</dbReference>
<dbReference type="HOGENOM" id="CLU_000395_3_2_11"/>
<dbReference type="InterPro" id="IPR011764">
    <property type="entry name" value="Biotin_carboxylation_dom"/>
</dbReference>
<dbReference type="InterPro" id="IPR016185">
    <property type="entry name" value="PreATP-grasp_dom_sf"/>
</dbReference>
<dbReference type="Pfam" id="PF02786">
    <property type="entry name" value="CPSase_L_D2"/>
    <property type="match status" value="1"/>
</dbReference>
<keyword evidence="11" id="KW-1185">Reference proteome</keyword>
<evidence type="ECO:0000256" key="2">
    <source>
        <dbReference type="ARBA" id="ARBA00013263"/>
    </source>
</evidence>
<dbReference type="PhylomeDB" id="Q1AVP4"/>
<evidence type="ECO:0000259" key="8">
    <source>
        <dbReference type="PROSITE" id="PS50975"/>
    </source>
</evidence>
<dbReference type="PROSITE" id="PS50979">
    <property type="entry name" value="BC"/>
    <property type="match status" value="1"/>
</dbReference>
<dbReference type="InterPro" id="IPR011761">
    <property type="entry name" value="ATP-grasp"/>
</dbReference>
<dbReference type="STRING" id="266117.Rxyl_1572"/>
<dbReference type="InterPro" id="IPR005481">
    <property type="entry name" value="BC-like_N"/>
</dbReference>
<feature type="domain" description="ATP-grasp" evidence="8">
    <location>
        <begin position="121"/>
        <end position="317"/>
    </location>
</feature>
<dbReference type="AlphaFoldDB" id="Q1AVP4"/>
<dbReference type="GO" id="GO:0005524">
    <property type="term" value="F:ATP binding"/>
    <property type="evidence" value="ECO:0007669"/>
    <property type="project" value="UniProtKB-UniRule"/>
</dbReference>
<evidence type="ECO:0000313" key="11">
    <source>
        <dbReference type="Proteomes" id="UP000006637"/>
    </source>
</evidence>
<name>Q1AVP4_RUBXD</name>
<dbReference type="Pfam" id="PF00289">
    <property type="entry name" value="Biotin_carb_N"/>
    <property type="match status" value="1"/>
</dbReference>
<protein>
    <recommendedName>
        <fullName evidence="2">biotin carboxylase</fullName>
        <ecNumber evidence="2">6.3.4.14</ecNumber>
    </recommendedName>
</protein>
<dbReference type="InterPro" id="IPR005479">
    <property type="entry name" value="CPAse_ATP-bd"/>
</dbReference>
<evidence type="ECO:0000256" key="4">
    <source>
        <dbReference type="ARBA" id="ARBA00022741"/>
    </source>
</evidence>
<dbReference type="EC" id="6.3.4.14" evidence="2"/>
<keyword evidence="3" id="KW-0436">Ligase</keyword>
<dbReference type="OrthoDB" id="9760256at2"/>
<evidence type="ECO:0000313" key="10">
    <source>
        <dbReference type="EMBL" id="ABG04534.1"/>
    </source>
</evidence>
<keyword evidence="5 7" id="KW-0067">ATP-binding</keyword>
<dbReference type="PANTHER" id="PTHR48095:SF2">
    <property type="entry name" value="BIOTIN CARBOXYLASE, CHLOROPLASTIC"/>
    <property type="match status" value="1"/>
</dbReference>
<comment type="function">
    <text evidence="1">This protein is a component of the acetyl coenzyme A carboxylase complex; first, biotin carboxylase catalyzes the carboxylation of the carrier protein and then the transcarboxylase transfers the carboxyl group to form malonyl-CoA.</text>
</comment>
<evidence type="ECO:0000256" key="3">
    <source>
        <dbReference type="ARBA" id="ARBA00022598"/>
    </source>
</evidence>
<keyword evidence="4 7" id="KW-0547">Nucleotide-binding</keyword>